<comment type="subcellular location">
    <subcellularLocation>
        <location evidence="2">Cytoplasm</location>
    </subcellularLocation>
    <subcellularLocation>
        <location evidence="1">Nucleus</location>
    </subcellularLocation>
</comment>
<sequence>MSTEHLLGDIGAVLTALNGIANEPRREAELHLQKLTVEQPAEVLLLLAQIGALAVGGFQLDERFLSLILLKSLAFKPLPGLYLNSQHQLPSAPFDVIRETTRGRIETVLCAGLKDELDPRIRKGLGMCSASWAEESHKRKRPARPFVPVCLELTQSPNAFHRFTSFQLLGYTPTLVDDAADGPLSSSQLTALLLTGLEDSSVDVRLEAIKAMKSLLIKALTHEARDEVGEVLIQASFQTLQNLPQDLVPIGLIPLVELASVHPKLFISSLPLIITKLLPLLSPPSQGRNLPPYAFSPYPAHDMTLEAWEAFANPATELLLSLAELRPNEFEEFENGRALSEMVGLLLGREVATFEMDCQEWMEEEDLDNEDDNYPVFPEEALDRLSVAASYTDESMEIIYSSLLKHVQALLQQEDWRCRFAALMGVGCVAEAFGDAIVDRDILSAISPTAKDPHPRVRYAFLQCIGQILTDGLDALQTDYGRDTLHIILHLLDDPVMRVRVHAAASLTTFFEGEEHPEIVGEVLDGIVRGCVGLYEAGPMYAKDQALATLGTVAMAAKDMFRPYYRNLMDLCFQIMSAQLGSSKEERVVQGGAIECGYMLAIALGGTWSQENPGDALKFVQLLLSIQNTIVDEDDPRSRHLMDAWEHMCDSLGQQFAPFLQYVIPPLLKTASYRPQKASPMKTSLAPLDADDEDDPYWGDELSDKAEAFKHLGFYASKMRESFAPWLAQSMGLCLEELNHPYAESVKNVAAYLVPALLAVAKESGAWNTNPENYVQAFRQLIKAMVNALDISVISILFKSFKDALRVVHTPFPPDLTRRLLKASTAIVYNLAQARADRKEQEPYMDETDHEYWIEEQLEEDQCLKRIEEAVDGIVIVGGSEEGQAMGALSGGIENDILGLKALIRKVGAQKLETKGYDDDDDDNETLRGDQDS</sequence>
<evidence type="ECO:0000313" key="10">
    <source>
        <dbReference type="EMBL" id="ODN78750.1"/>
    </source>
</evidence>
<keyword evidence="3" id="KW-0813">Transport</keyword>
<dbReference type="RefSeq" id="XP_018993796.1">
    <property type="nucleotide sequence ID" value="XM_019138359.1"/>
</dbReference>
<dbReference type="InterPro" id="IPR011989">
    <property type="entry name" value="ARM-like"/>
</dbReference>
<dbReference type="AlphaFoldDB" id="A0A1E3HQV4"/>
<evidence type="ECO:0000256" key="1">
    <source>
        <dbReference type="ARBA" id="ARBA00004123"/>
    </source>
</evidence>
<evidence type="ECO:0000259" key="9">
    <source>
        <dbReference type="Pfam" id="PF25780"/>
    </source>
</evidence>
<accession>A0A1E3HQV4</accession>
<dbReference type="PANTHER" id="PTHR10527">
    <property type="entry name" value="IMPORTIN BETA"/>
    <property type="match status" value="1"/>
</dbReference>
<dbReference type="Proteomes" id="UP000094065">
    <property type="component" value="Unassembled WGS sequence"/>
</dbReference>
<evidence type="ECO:0000256" key="8">
    <source>
        <dbReference type="SAM" id="MobiDB-lite"/>
    </source>
</evidence>
<dbReference type="Pfam" id="PF25780">
    <property type="entry name" value="TPR_IPO5"/>
    <property type="match status" value="1"/>
</dbReference>
<name>A0A1E3HQV4_9TREE</name>
<gene>
    <name evidence="10" type="ORF">L202_04313</name>
</gene>
<keyword evidence="11" id="KW-1185">Reference proteome</keyword>
<dbReference type="OrthoDB" id="543373at2759"/>
<dbReference type="InterPro" id="IPR057672">
    <property type="entry name" value="TPR_IPO4/5"/>
</dbReference>
<reference evidence="10 11" key="1">
    <citation type="submission" date="2016-06" db="EMBL/GenBank/DDBJ databases">
        <title>Evolution of pathogenesis and genome organization in the Tremellales.</title>
        <authorList>
            <person name="Cuomo C."/>
            <person name="Litvintseva A."/>
            <person name="Heitman J."/>
            <person name="Chen Y."/>
            <person name="Sun S."/>
            <person name="Springer D."/>
            <person name="Dromer F."/>
            <person name="Young S."/>
            <person name="Zeng Q."/>
            <person name="Chapman S."/>
            <person name="Gujja S."/>
            <person name="Saif S."/>
            <person name="Birren B."/>
        </authorList>
    </citation>
    <scope>NUCLEOTIDE SEQUENCE [LARGE SCALE GENOMIC DNA]</scope>
    <source>
        <strain evidence="10 11">CBS 6039</strain>
    </source>
</reference>
<evidence type="ECO:0000256" key="2">
    <source>
        <dbReference type="ARBA" id="ARBA00004496"/>
    </source>
</evidence>
<evidence type="ECO:0000256" key="3">
    <source>
        <dbReference type="ARBA" id="ARBA00022448"/>
    </source>
</evidence>
<proteinExistence type="predicted"/>
<feature type="region of interest" description="Disordered" evidence="8">
    <location>
        <begin position="912"/>
        <end position="933"/>
    </location>
</feature>
<evidence type="ECO:0000256" key="5">
    <source>
        <dbReference type="ARBA" id="ARBA00022737"/>
    </source>
</evidence>
<dbReference type="InterPro" id="IPR016024">
    <property type="entry name" value="ARM-type_fold"/>
</dbReference>
<evidence type="ECO:0000313" key="11">
    <source>
        <dbReference type="Proteomes" id="UP000094065"/>
    </source>
</evidence>
<evidence type="ECO:0000256" key="6">
    <source>
        <dbReference type="ARBA" id="ARBA00022927"/>
    </source>
</evidence>
<feature type="domain" description="IPO4/5-like TPR repeats" evidence="9">
    <location>
        <begin position="149"/>
        <end position="274"/>
    </location>
</feature>
<dbReference type="Gene3D" id="1.25.10.10">
    <property type="entry name" value="Leucine-rich Repeat Variant"/>
    <property type="match status" value="1"/>
</dbReference>
<evidence type="ECO:0000256" key="7">
    <source>
        <dbReference type="ARBA" id="ARBA00023242"/>
    </source>
</evidence>
<keyword evidence="5" id="KW-0677">Repeat</keyword>
<dbReference type="STRING" id="1295533.A0A1E3HQV4"/>
<dbReference type="GO" id="GO:0005737">
    <property type="term" value="C:cytoplasm"/>
    <property type="evidence" value="ECO:0007669"/>
    <property type="project" value="UniProtKB-SubCell"/>
</dbReference>
<keyword evidence="6" id="KW-0653">Protein transport</keyword>
<organism evidence="10 11">
    <name type="scientific">Cryptococcus amylolentus CBS 6039</name>
    <dbReference type="NCBI Taxonomy" id="1295533"/>
    <lineage>
        <taxon>Eukaryota</taxon>
        <taxon>Fungi</taxon>
        <taxon>Dikarya</taxon>
        <taxon>Basidiomycota</taxon>
        <taxon>Agaricomycotina</taxon>
        <taxon>Tremellomycetes</taxon>
        <taxon>Tremellales</taxon>
        <taxon>Cryptococcaceae</taxon>
        <taxon>Cryptococcus</taxon>
    </lineage>
</organism>
<dbReference type="GO" id="GO:0006606">
    <property type="term" value="P:protein import into nucleus"/>
    <property type="evidence" value="ECO:0007669"/>
    <property type="project" value="InterPro"/>
</dbReference>
<dbReference type="InterPro" id="IPR040122">
    <property type="entry name" value="Importin_beta"/>
</dbReference>
<dbReference type="GeneID" id="30155622"/>
<dbReference type="SUPFAM" id="SSF48371">
    <property type="entry name" value="ARM repeat"/>
    <property type="match status" value="1"/>
</dbReference>
<dbReference type="EMBL" id="AWGJ01000006">
    <property type="protein sequence ID" value="ODN78750.1"/>
    <property type="molecule type" value="Genomic_DNA"/>
</dbReference>
<keyword evidence="4" id="KW-0963">Cytoplasm</keyword>
<comment type="caution">
    <text evidence="10">The sequence shown here is derived from an EMBL/GenBank/DDBJ whole genome shotgun (WGS) entry which is preliminary data.</text>
</comment>
<evidence type="ECO:0000256" key="4">
    <source>
        <dbReference type="ARBA" id="ARBA00022490"/>
    </source>
</evidence>
<keyword evidence="7" id="KW-0539">Nucleus</keyword>
<protein>
    <recommendedName>
        <fullName evidence="9">IPO4/5-like TPR repeats domain-containing protein</fullName>
    </recommendedName>
</protein>